<dbReference type="SUPFAM" id="SSF52540">
    <property type="entry name" value="P-loop containing nucleoside triphosphate hydrolases"/>
    <property type="match status" value="1"/>
</dbReference>
<keyword evidence="2" id="KW-1185">Reference proteome</keyword>
<evidence type="ECO:0000313" key="1">
    <source>
        <dbReference type="EMBL" id="MCJ1962709.1"/>
    </source>
</evidence>
<comment type="caution">
    <text evidence="1">The sequence shown here is derived from an EMBL/GenBank/DDBJ whole genome shotgun (WGS) entry which is preliminary data.</text>
</comment>
<dbReference type="InterPro" id="IPR017746">
    <property type="entry name" value="Cellulose_synthase_operon_BcsQ"/>
</dbReference>
<reference evidence="1" key="1">
    <citation type="submission" date="2022-03" db="EMBL/GenBank/DDBJ databases">
        <title>Identification of a novel bacterium isolated from mangrove sediments.</title>
        <authorList>
            <person name="Pan X."/>
        </authorList>
    </citation>
    <scope>NUCLEOTIDE SEQUENCE</scope>
    <source>
        <strain evidence="1">B2637</strain>
    </source>
</reference>
<dbReference type="InterPro" id="IPR027417">
    <property type="entry name" value="P-loop_NTPase"/>
</dbReference>
<protein>
    <submittedName>
        <fullName evidence="1">ATPase</fullName>
    </submittedName>
</protein>
<dbReference type="EMBL" id="JALHAT010000056">
    <property type="protein sequence ID" value="MCJ1962709.1"/>
    <property type="molecule type" value="Genomic_DNA"/>
</dbReference>
<dbReference type="Gene3D" id="3.40.50.300">
    <property type="entry name" value="P-loop containing nucleotide triphosphate hydrolases"/>
    <property type="match status" value="1"/>
</dbReference>
<dbReference type="Proteomes" id="UP001162802">
    <property type="component" value="Unassembled WGS sequence"/>
</dbReference>
<dbReference type="RefSeq" id="WP_243802853.1">
    <property type="nucleotide sequence ID" value="NZ_JALHAT010000056.1"/>
</dbReference>
<evidence type="ECO:0000313" key="2">
    <source>
        <dbReference type="Proteomes" id="UP001162802"/>
    </source>
</evidence>
<accession>A0ABT0AHM7</accession>
<dbReference type="Pfam" id="PF06564">
    <property type="entry name" value="CBP_BcsQ"/>
    <property type="match status" value="1"/>
</dbReference>
<organism evidence="1 2">
    <name type="scientific">Novosphingobium mangrovi</name>
    <name type="common">ex Hu et al. 2023</name>
    <dbReference type="NCBI Taxonomy" id="2930094"/>
    <lineage>
        <taxon>Bacteria</taxon>
        <taxon>Pseudomonadati</taxon>
        <taxon>Pseudomonadota</taxon>
        <taxon>Alphaproteobacteria</taxon>
        <taxon>Sphingomonadales</taxon>
        <taxon>Sphingomonadaceae</taxon>
        <taxon>Novosphingobium</taxon>
    </lineage>
</organism>
<gene>
    <name evidence="1" type="ORF">MTR65_18640</name>
</gene>
<proteinExistence type="predicted"/>
<sequence length="245" mass="26152">MALIVCHSPKGGTGNTFLAAHMALGLAEAGADVTVLSMAAHDTLPLHFALPPSTTLSALHAPSEDSVVVSGIDLRHAGTAPHDPDFIPILKDLGYFQTGRERTLILDVPSCERNLARRLVNHACAHLCALDTAPETLALLPQMFDEAGKGGLSRTSFVINRLDDTRRLARHNAAFVRELMGPRLIGRIRLDESVPESIAMLQPLARYAPSSAALADVRRLVDIVLPALDADISIWSGAKSSSYAA</sequence>
<name>A0ABT0AHM7_9SPHN</name>